<sequence>MKKKIAIGVASFFLILVFWVQWNWKHLSAFPAIISSFYSKEFCSCYYVMKQSEEQCHNFARQWVPISLFNLDQTNKEVTVSGLGRTNKAKYLGERLGCRLVND</sequence>
<name>A0A4R9LN25_9LEPT</name>
<evidence type="ECO:0000313" key="2">
    <source>
        <dbReference type="Proteomes" id="UP000298264"/>
    </source>
</evidence>
<dbReference type="Proteomes" id="UP000298264">
    <property type="component" value="Unassembled WGS sequence"/>
</dbReference>
<comment type="caution">
    <text evidence="1">The sequence shown here is derived from an EMBL/GenBank/DDBJ whole genome shotgun (WGS) entry which is preliminary data.</text>
</comment>
<dbReference type="OrthoDB" id="5526570at2"/>
<accession>A0A4R9LN25</accession>
<gene>
    <name evidence="1" type="ORF">EHS11_16955</name>
</gene>
<dbReference type="AlphaFoldDB" id="A0A4R9LN25"/>
<reference evidence="1" key="1">
    <citation type="journal article" date="2019" name="PLoS Negl. Trop. Dis.">
        <title>Revisiting the worldwide diversity of Leptospira species in the environment.</title>
        <authorList>
            <person name="Vincent A.T."/>
            <person name="Schiettekatte O."/>
            <person name="Bourhy P."/>
            <person name="Veyrier F.J."/>
            <person name="Picardeau M."/>
        </authorList>
    </citation>
    <scope>NUCLEOTIDE SEQUENCE [LARGE SCALE GENOMIC DNA]</scope>
    <source>
        <strain evidence="1">201400974</strain>
    </source>
</reference>
<protein>
    <recommendedName>
        <fullName evidence="3">Amidase</fullName>
    </recommendedName>
</protein>
<evidence type="ECO:0000313" key="1">
    <source>
        <dbReference type="EMBL" id="TGN06842.1"/>
    </source>
</evidence>
<proteinExistence type="predicted"/>
<evidence type="ECO:0008006" key="3">
    <source>
        <dbReference type="Google" id="ProtNLM"/>
    </source>
</evidence>
<organism evidence="1 2">
    <name type="scientific">Leptospira ilyithenensis</name>
    <dbReference type="NCBI Taxonomy" id="2484901"/>
    <lineage>
        <taxon>Bacteria</taxon>
        <taxon>Pseudomonadati</taxon>
        <taxon>Spirochaetota</taxon>
        <taxon>Spirochaetia</taxon>
        <taxon>Leptospirales</taxon>
        <taxon>Leptospiraceae</taxon>
        <taxon>Leptospira</taxon>
    </lineage>
</organism>
<keyword evidence="2" id="KW-1185">Reference proteome</keyword>
<dbReference type="RefSeq" id="WP_135765568.1">
    <property type="nucleotide sequence ID" value="NZ_RQHV01000062.1"/>
</dbReference>
<dbReference type="EMBL" id="RQHV01000062">
    <property type="protein sequence ID" value="TGN06842.1"/>
    <property type="molecule type" value="Genomic_DNA"/>
</dbReference>